<accession>A0AA48KAT8</accession>
<dbReference type="InterPro" id="IPR003594">
    <property type="entry name" value="HATPase_dom"/>
</dbReference>
<evidence type="ECO:0000256" key="2">
    <source>
        <dbReference type="ARBA" id="ARBA00023012"/>
    </source>
</evidence>
<dbReference type="PANTHER" id="PTHR48111:SF1">
    <property type="entry name" value="TWO-COMPONENT RESPONSE REGULATOR ORR33"/>
    <property type="match status" value="1"/>
</dbReference>
<dbReference type="Pfam" id="PF13581">
    <property type="entry name" value="HATPase_c_2"/>
    <property type="match status" value="1"/>
</dbReference>
<keyword evidence="1 6" id="KW-0597">Phosphoprotein</keyword>
<dbReference type="EMBL" id="AP027080">
    <property type="protein sequence ID" value="BDU74420.1"/>
    <property type="molecule type" value="Genomic_DNA"/>
</dbReference>
<dbReference type="InterPro" id="IPR011006">
    <property type="entry name" value="CheY-like_superfamily"/>
</dbReference>
<dbReference type="InterPro" id="IPR039420">
    <property type="entry name" value="WalR-like"/>
</dbReference>
<reference evidence="9" key="1">
    <citation type="journal article" date="2023" name="Int. J. Syst. Evol. Microbiol.">
        <title>Mesoterricola silvestris gen. nov., sp. nov., Mesoterricola sediminis sp. nov., Geothrix oryzae sp. nov., Geothrix edaphica sp. nov., Geothrix rubra sp. nov., and Geothrix limicola sp. nov., six novel members of Acidobacteriota isolated from soils.</title>
        <authorList>
            <person name="Itoh H."/>
            <person name="Sugisawa Y."/>
            <person name="Mise K."/>
            <person name="Xu Z."/>
            <person name="Kuniyasu M."/>
            <person name="Ushijima N."/>
            <person name="Kawano K."/>
            <person name="Kobayashi E."/>
            <person name="Shiratori Y."/>
            <person name="Masuda Y."/>
            <person name="Senoo K."/>
        </authorList>
    </citation>
    <scope>NUCLEOTIDE SEQUENCE [LARGE SCALE GENOMIC DNA]</scope>
    <source>
        <strain evidence="9">W79</strain>
    </source>
</reference>
<dbReference type="RefSeq" id="WP_316413096.1">
    <property type="nucleotide sequence ID" value="NZ_AP027080.1"/>
</dbReference>
<keyword evidence="4" id="KW-0238">DNA-binding</keyword>
<dbReference type="InterPro" id="IPR036890">
    <property type="entry name" value="HATPase_C_sf"/>
</dbReference>
<dbReference type="SUPFAM" id="SSF52172">
    <property type="entry name" value="CheY-like"/>
    <property type="match status" value="1"/>
</dbReference>
<dbReference type="PANTHER" id="PTHR48111">
    <property type="entry name" value="REGULATOR OF RPOS"/>
    <property type="match status" value="1"/>
</dbReference>
<dbReference type="GO" id="GO:0005829">
    <property type="term" value="C:cytosol"/>
    <property type="evidence" value="ECO:0007669"/>
    <property type="project" value="TreeGrafter"/>
</dbReference>
<dbReference type="SMART" id="SM00448">
    <property type="entry name" value="REC"/>
    <property type="match status" value="1"/>
</dbReference>
<evidence type="ECO:0000256" key="5">
    <source>
        <dbReference type="ARBA" id="ARBA00023163"/>
    </source>
</evidence>
<feature type="domain" description="Response regulatory" evidence="7">
    <location>
        <begin position="7"/>
        <end position="124"/>
    </location>
</feature>
<dbReference type="GO" id="GO:0000156">
    <property type="term" value="F:phosphorelay response regulator activity"/>
    <property type="evidence" value="ECO:0007669"/>
    <property type="project" value="TreeGrafter"/>
</dbReference>
<evidence type="ECO:0000256" key="1">
    <source>
        <dbReference type="ARBA" id="ARBA00022553"/>
    </source>
</evidence>
<name>A0AA48KAT8_9BACT</name>
<organism evidence="8 9">
    <name type="scientific">Mesoterricola silvestris</name>
    <dbReference type="NCBI Taxonomy" id="2927979"/>
    <lineage>
        <taxon>Bacteria</taxon>
        <taxon>Pseudomonadati</taxon>
        <taxon>Acidobacteriota</taxon>
        <taxon>Holophagae</taxon>
        <taxon>Holophagales</taxon>
        <taxon>Holophagaceae</taxon>
        <taxon>Mesoterricola</taxon>
    </lineage>
</organism>
<feature type="modified residue" description="4-aspartylphosphate" evidence="6">
    <location>
        <position position="59"/>
    </location>
</feature>
<dbReference type="GO" id="GO:0000976">
    <property type="term" value="F:transcription cis-regulatory region binding"/>
    <property type="evidence" value="ECO:0007669"/>
    <property type="project" value="TreeGrafter"/>
</dbReference>
<evidence type="ECO:0000256" key="4">
    <source>
        <dbReference type="ARBA" id="ARBA00023125"/>
    </source>
</evidence>
<dbReference type="PROSITE" id="PS50110">
    <property type="entry name" value="RESPONSE_REGULATORY"/>
    <property type="match status" value="1"/>
</dbReference>
<dbReference type="Gene3D" id="3.30.565.10">
    <property type="entry name" value="Histidine kinase-like ATPase, C-terminal domain"/>
    <property type="match status" value="1"/>
</dbReference>
<evidence type="ECO:0000313" key="9">
    <source>
        <dbReference type="Proteomes" id="UP001238179"/>
    </source>
</evidence>
<evidence type="ECO:0000256" key="6">
    <source>
        <dbReference type="PROSITE-ProRule" id="PRU00169"/>
    </source>
</evidence>
<protein>
    <submittedName>
        <fullName evidence="8">Two-component system response regulator</fullName>
    </submittedName>
</protein>
<dbReference type="GO" id="GO:0032993">
    <property type="term" value="C:protein-DNA complex"/>
    <property type="evidence" value="ECO:0007669"/>
    <property type="project" value="TreeGrafter"/>
</dbReference>
<dbReference type="InterPro" id="IPR001789">
    <property type="entry name" value="Sig_transdc_resp-reg_receiver"/>
</dbReference>
<keyword evidence="5" id="KW-0804">Transcription</keyword>
<keyword evidence="3" id="KW-0805">Transcription regulation</keyword>
<gene>
    <name evidence="8" type="ORF">METEAL_35940</name>
</gene>
<keyword evidence="2" id="KW-0902">Two-component regulatory system</keyword>
<dbReference type="SUPFAM" id="SSF55874">
    <property type="entry name" value="ATPase domain of HSP90 chaperone/DNA topoisomerase II/histidine kinase"/>
    <property type="match status" value="1"/>
</dbReference>
<dbReference type="AlphaFoldDB" id="A0AA48KAT8"/>
<keyword evidence="9" id="KW-1185">Reference proteome</keyword>
<evidence type="ECO:0000259" key="7">
    <source>
        <dbReference type="PROSITE" id="PS50110"/>
    </source>
</evidence>
<proteinExistence type="predicted"/>
<dbReference type="KEGG" id="msil:METEAL_35940"/>
<dbReference type="Gene3D" id="3.40.50.2300">
    <property type="match status" value="1"/>
</dbReference>
<dbReference type="Proteomes" id="UP001238179">
    <property type="component" value="Chromosome"/>
</dbReference>
<evidence type="ECO:0000256" key="3">
    <source>
        <dbReference type="ARBA" id="ARBA00023015"/>
    </source>
</evidence>
<dbReference type="CDD" id="cd16936">
    <property type="entry name" value="HATPase_RsbW-like"/>
    <property type="match status" value="1"/>
</dbReference>
<dbReference type="Pfam" id="PF00072">
    <property type="entry name" value="Response_reg"/>
    <property type="match status" value="1"/>
</dbReference>
<dbReference type="CDD" id="cd00156">
    <property type="entry name" value="REC"/>
    <property type="match status" value="1"/>
</dbReference>
<dbReference type="GO" id="GO:0006355">
    <property type="term" value="P:regulation of DNA-templated transcription"/>
    <property type="evidence" value="ECO:0007669"/>
    <property type="project" value="TreeGrafter"/>
</dbReference>
<sequence length="306" mass="33365">MSTLPPNVLLIDDDVAVLGMVGDALTHFGMKVHAFSEGDRALHLLEDPASPLFDLVISDINMEGMDGFDVINRVKATRPSLPVVLMTGQASLDYAIRAMRMGASNLFQKPLTIRELVNSVFHLVDLHREIRLAETGLRGMTEERRCFRIHAGELDIPSLVAHLTDRLVPMDFATASNVDVIGMAFHEALVNALEHGCLELDSGTKGDIFAETDAYATQFQKRLADPHYAGRLIEVESVLTAESFTVTIQDGGPGFDTSTVSTLSDMDLNKQCGRGLPLILLVMDKVVHNEKGNAITLVLNKKDAAS</sequence>
<evidence type="ECO:0000313" key="8">
    <source>
        <dbReference type="EMBL" id="BDU74420.1"/>
    </source>
</evidence>